<organism evidence="1 2">
    <name type="scientific">Bacillus cereus VD184</name>
    <dbReference type="NCBI Taxonomy" id="1053242"/>
    <lineage>
        <taxon>Bacteria</taxon>
        <taxon>Bacillati</taxon>
        <taxon>Bacillota</taxon>
        <taxon>Bacilli</taxon>
        <taxon>Bacillales</taxon>
        <taxon>Bacillaceae</taxon>
        <taxon>Bacillus</taxon>
        <taxon>Bacillus cereus group</taxon>
    </lineage>
</organism>
<evidence type="ECO:0000313" key="2">
    <source>
        <dbReference type="Proteomes" id="UP000014028"/>
    </source>
</evidence>
<accession>A0A9W5VPE9</accession>
<evidence type="ECO:0000313" key="1">
    <source>
        <dbReference type="EMBL" id="EOQ00982.1"/>
    </source>
</evidence>
<dbReference type="EMBL" id="AHFK01000113">
    <property type="protein sequence ID" value="EOQ00982.1"/>
    <property type="molecule type" value="Genomic_DNA"/>
</dbReference>
<sequence length="55" mass="6025">MKCQAVEGNKDCTEEATHVGTVLTMNDGLIEVLACEKHANRKGFFGEKLKEEAIS</sequence>
<proteinExistence type="predicted"/>
<dbReference type="Proteomes" id="UP000014028">
    <property type="component" value="Unassembled WGS sequence"/>
</dbReference>
<gene>
    <name evidence="1" type="ORF">IKC_06180</name>
</gene>
<protein>
    <submittedName>
        <fullName evidence="1">Uncharacterized protein</fullName>
    </submittedName>
</protein>
<comment type="caution">
    <text evidence="1">The sequence shown here is derived from an EMBL/GenBank/DDBJ whole genome shotgun (WGS) entry which is preliminary data.</text>
</comment>
<dbReference type="AlphaFoldDB" id="A0A9W5VPE9"/>
<dbReference type="RefSeq" id="WP_016124106.1">
    <property type="nucleotide sequence ID" value="NZ_KB976852.1"/>
</dbReference>
<reference evidence="1 2" key="1">
    <citation type="submission" date="2012-12" db="EMBL/GenBank/DDBJ databases">
        <title>The Genome Sequence of Bacillus cereus VD184.</title>
        <authorList>
            <consortium name="The Broad Institute Genome Sequencing Platform"/>
            <consortium name="The Broad Institute Genome Sequencing Center for Infectious Disease"/>
            <person name="Feldgarden M."/>
            <person name="Van der Auwera G.A."/>
            <person name="Mahillon J."/>
            <person name="Duprez V."/>
            <person name="Timmery S."/>
            <person name="Mattelet C."/>
            <person name="Dierick K."/>
            <person name="Sun M."/>
            <person name="Yu Z."/>
            <person name="Zhu L."/>
            <person name="Hu X."/>
            <person name="Shank E.B."/>
            <person name="Swiecicka I."/>
            <person name="Hansen B.M."/>
            <person name="Andrup L."/>
            <person name="Walker B."/>
            <person name="Young S.K."/>
            <person name="Zeng Q."/>
            <person name="Gargeya S."/>
            <person name="Fitzgerald M."/>
            <person name="Haas B."/>
            <person name="Abouelleil A."/>
            <person name="Alvarado L."/>
            <person name="Arachchi H.M."/>
            <person name="Berlin A.M."/>
            <person name="Chapman S.B."/>
            <person name="Dewar J."/>
            <person name="Goldberg J."/>
            <person name="Griggs A."/>
            <person name="Gujja S."/>
            <person name="Hansen M."/>
            <person name="Howarth C."/>
            <person name="Imamovic A."/>
            <person name="Larimer J."/>
            <person name="McCowan C."/>
            <person name="Murphy C."/>
            <person name="Neiman D."/>
            <person name="Pearson M."/>
            <person name="Priest M."/>
            <person name="Roberts A."/>
            <person name="Saif S."/>
            <person name="Shea T."/>
            <person name="Sisk P."/>
            <person name="Sykes S."/>
            <person name="Wortman J."/>
            <person name="Nusbaum C."/>
            <person name="Birren B."/>
        </authorList>
    </citation>
    <scope>NUCLEOTIDE SEQUENCE [LARGE SCALE GENOMIC DNA]</scope>
    <source>
        <strain evidence="1 2">VD184</strain>
    </source>
</reference>
<name>A0A9W5VPE9_BACCE</name>